<reference evidence="1 2" key="1">
    <citation type="submission" date="2022-05" db="EMBL/GenBank/DDBJ databases">
        <title>Treponema leporis L2 test.</title>
        <authorList>
            <person name="Cejkova D."/>
        </authorList>
    </citation>
    <scope>NUCLEOTIDE SEQUENCE [LARGE SCALE GENOMIC DNA]</scope>
    <source>
        <strain evidence="1 2">L2</strain>
    </source>
</reference>
<gene>
    <name evidence="1" type="ORF">TPLL2_0591a</name>
</gene>
<dbReference type="EMBL" id="CP097901">
    <property type="protein sequence ID" value="WKC72458.1"/>
    <property type="molecule type" value="Genomic_DNA"/>
</dbReference>
<keyword evidence="2" id="KW-1185">Reference proteome</keyword>
<accession>A0ABY9E7M6</accession>
<evidence type="ECO:0000313" key="2">
    <source>
        <dbReference type="Proteomes" id="UP001321460"/>
    </source>
</evidence>
<organism evidence="1 2">
    <name type="scientific">Treponema paraluiscuniculi</name>
    <dbReference type="NCBI Taxonomy" id="53435"/>
    <lineage>
        <taxon>Bacteria</taxon>
        <taxon>Pseudomonadati</taxon>
        <taxon>Spirochaetota</taxon>
        <taxon>Spirochaetia</taxon>
        <taxon>Spirochaetales</taxon>
        <taxon>Treponemataceae</taxon>
        <taxon>Treponema</taxon>
    </lineage>
</organism>
<protein>
    <submittedName>
        <fullName evidence="1">Uncharacterized protein</fullName>
    </submittedName>
</protein>
<sequence length="40" mass="4374">MSRRIIRAAKEIIGSNFIVSCVKHGEAGGRQDLSECKKKG</sequence>
<name>A0ABY9E7M6_9SPIR</name>
<dbReference type="Proteomes" id="UP001321460">
    <property type="component" value="Chromosome"/>
</dbReference>
<proteinExistence type="predicted"/>
<evidence type="ECO:0000313" key="1">
    <source>
        <dbReference type="EMBL" id="WKC72458.1"/>
    </source>
</evidence>